<feature type="domain" description="IraD/Gp25-like" evidence="1">
    <location>
        <begin position="28"/>
        <end position="115"/>
    </location>
</feature>
<organism evidence="2 3">
    <name type="scientific">Microlunatus phosphovorus (strain ATCC 700054 / DSM 10555 / JCM 9379 / NBRC 101784 / NCIMB 13414 / VKM Ac-1990 / NM-1)</name>
    <dbReference type="NCBI Taxonomy" id="1032480"/>
    <lineage>
        <taxon>Bacteria</taxon>
        <taxon>Bacillati</taxon>
        <taxon>Actinomycetota</taxon>
        <taxon>Actinomycetes</taxon>
        <taxon>Propionibacteriales</taxon>
        <taxon>Propionibacteriaceae</taxon>
        <taxon>Microlunatus</taxon>
    </lineage>
</organism>
<gene>
    <name evidence="2" type="ordered locus">MLP_03610</name>
</gene>
<dbReference type="InterPro" id="IPR007048">
    <property type="entry name" value="IraD/Gp25-like"/>
</dbReference>
<dbReference type="EMBL" id="AP012204">
    <property type="protein sequence ID" value="BAK33375.1"/>
    <property type="molecule type" value="Genomic_DNA"/>
</dbReference>
<accession>F5XJ49</accession>
<dbReference type="STRING" id="1032480.MLP_03610"/>
<proteinExistence type="predicted"/>
<keyword evidence="3" id="KW-1185">Reference proteome</keyword>
<dbReference type="HOGENOM" id="CLU_133204_0_1_11"/>
<dbReference type="Pfam" id="PF04965">
    <property type="entry name" value="GPW_gp25"/>
    <property type="match status" value="1"/>
</dbReference>
<evidence type="ECO:0000259" key="1">
    <source>
        <dbReference type="Pfam" id="PF04965"/>
    </source>
</evidence>
<evidence type="ECO:0000313" key="3">
    <source>
        <dbReference type="Proteomes" id="UP000007947"/>
    </source>
</evidence>
<protein>
    <recommendedName>
        <fullName evidence="1">IraD/Gp25-like domain-containing protein</fullName>
    </recommendedName>
</protein>
<sequence length="171" mass="18702">MQEVDFIGAGWCYPLRADPTGRVALVTREREIEQAILLILGTAIGERPMRPDFGCRIHDHVFGPANTATAGQIAYDVREALERWEPRIDVADVRVSFDQISSGRVLIDIGYTIRGLNDPRNLVFPFYVIPDEGEPGRHAIGQPINGQLETGRPAYGAIPLPGSVLGQIGGN</sequence>
<dbReference type="eggNOG" id="COG3628">
    <property type="taxonomic scope" value="Bacteria"/>
</dbReference>
<dbReference type="Proteomes" id="UP000007947">
    <property type="component" value="Chromosome"/>
</dbReference>
<evidence type="ECO:0000313" key="2">
    <source>
        <dbReference type="EMBL" id="BAK33375.1"/>
    </source>
</evidence>
<dbReference type="SUPFAM" id="SSF160719">
    <property type="entry name" value="gpW/gp25-like"/>
    <property type="match status" value="1"/>
</dbReference>
<reference evidence="2 3" key="1">
    <citation type="submission" date="2011-05" db="EMBL/GenBank/DDBJ databases">
        <title>Whole genome sequence of Microlunatus phosphovorus NM-1.</title>
        <authorList>
            <person name="Hosoyama A."/>
            <person name="Sasaki K."/>
            <person name="Harada T."/>
            <person name="Igarashi R."/>
            <person name="Kawakoshi A."/>
            <person name="Sasagawa M."/>
            <person name="Fukada J."/>
            <person name="Nakamura S."/>
            <person name="Katano Y."/>
            <person name="Hanada S."/>
            <person name="Kamagata Y."/>
            <person name="Nakamura N."/>
            <person name="Yamazaki S."/>
            <person name="Fujita N."/>
        </authorList>
    </citation>
    <scope>NUCLEOTIDE SEQUENCE [LARGE SCALE GENOMIC DNA]</scope>
    <source>
        <strain evidence="3">ATCC 700054 / DSM 10555 / JCM 9379 / NBRC 101784 / NCIMB 13414 / VKM Ac-1990 / NM-1</strain>
    </source>
</reference>
<dbReference type="KEGG" id="mph:MLP_03610"/>
<dbReference type="AlphaFoldDB" id="F5XJ49"/>
<dbReference type="OrthoDB" id="9802846at2"/>
<dbReference type="Gene3D" id="3.10.450.40">
    <property type="match status" value="1"/>
</dbReference>
<name>F5XJ49_MICPN</name>
<dbReference type="RefSeq" id="WP_013861264.1">
    <property type="nucleotide sequence ID" value="NC_015635.1"/>
</dbReference>